<evidence type="ECO:0000256" key="1">
    <source>
        <dbReference type="SAM" id="Phobius"/>
    </source>
</evidence>
<dbReference type="InterPro" id="IPR025241">
    <property type="entry name" value="DUF4190"/>
</dbReference>
<accession>A0ABZ2FF64</accession>
<feature type="transmembrane region" description="Helical" evidence="1">
    <location>
        <begin position="77"/>
        <end position="105"/>
    </location>
</feature>
<keyword evidence="1" id="KW-1133">Transmembrane helix</keyword>
<feature type="domain" description="DUF4190" evidence="2">
    <location>
        <begin position="26"/>
        <end position="87"/>
    </location>
</feature>
<sequence length="110" mass="11236">MTDPSPYPTPLPPTPPWAATRTHGGATAALVLGILGLSVLPGLGVVAWILGSTALREIDADPQGGWSNRDHAHIGKILGIVGTVLFVGLILLLLCYFGFIVALVAGSATA</sequence>
<keyword evidence="4" id="KW-1185">Reference proteome</keyword>
<evidence type="ECO:0000259" key="2">
    <source>
        <dbReference type="Pfam" id="PF13828"/>
    </source>
</evidence>
<dbReference type="RefSeq" id="WP_170307467.1">
    <property type="nucleotide sequence ID" value="NZ_CP104874.1"/>
</dbReference>
<organism evidence="3 4">
    <name type="scientific">Janibacter terrae</name>
    <dbReference type="NCBI Taxonomy" id="103817"/>
    <lineage>
        <taxon>Bacteria</taxon>
        <taxon>Bacillati</taxon>
        <taxon>Actinomycetota</taxon>
        <taxon>Actinomycetes</taxon>
        <taxon>Micrococcales</taxon>
        <taxon>Intrasporangiaceae</taxon>
        <taxon>Janibacter</taxon>
    </lineage>
</organism>
<keyword evidence="1" id="KW-0812">Transmembrane</keyword>
<name>A0ABZ2FF64_9MICO</name>
<proteinExistence type="predicted"/>
<evidence type="ECO:0000313" key="3">
    <source>
        <dbReference type="EMBL" id="WWF04984.1"/>
    </source>
</evidence>
<keyword evidence="1" id="KW-0472">Membrane</keyword>
<protein>
    <submittedName>
        <fullName evidence="3">DUF4190 domain-containing protein</fullName>
    </submittedName>
</protein>
<feature type="transmembrane region" description="Helical" evidence="1">
    <location>
        <begin position="26"/>
        <end position="50"/>
    </location>
</feature>
<dbReference type="EMBL" id="CP104874">
    <property type="protein sequence ID" value="WWF04984.1"/>
    <property type="molecule type" value="Genomic_DNA"/>
</dbReference>
<dbReference type="Proteomes" id="UP001381003">
    <property type="component" value="Chromosome"/>
</dbReference>
<evidence type="ECO:0000313" key="4">
    <source>
        <dbReference type="Proteomes" id="UP001381003"/>
    </source>
</evidence>
<reference evidence="3 4" key="1">
    <citation type="submission" date="2022-09" db="EMBL/GenBank/DDBJ databases">
        <title>Complete genome sequence of Janibacter terrae strain COS04-44, PCL-degrading bacteria isolated from oil spilled coast.</title>
        <authorList>
            <person name="Park H."/>
            <person name="Kim J.Y."/>
            <person name="An S.H."/>
            <person name="Lee C.M."/>
            <person name="Weon H.-Y."/>
        </authorList>
    </citation>
    <scope>NUCLEOTIDE SEQUENCE [LARGE SCALE GENOMIC DNA]</scope>
    <source>
        <strain evidence="3 4">COS04-44</strain>
    </source>
</reference>
<dbReference type="Pfam" id="PF13828">
    <property type="entry name" value="DUF4190"/>
    <property type="match status" value="1"/>
</dbReference>
<gene>
    <name evidence="3" type="ORF">N5P18_15155</name>
</gene>